<dbReference type="Proteomes" id="UP001597241">
    <property type="component" value="Unassembled WGS sequence"/>
</dbReference>
<dbReference type="EC" id="2.5.1.72" evidence="2 9"/>
<feature type="binding site" evidence="9">
    <location>
        <position position="46"/>
    </location>
    <ligand>
        <name>iminosuccinate</name>
        <dbReference type="ChEBI" id="CHEBI:77875"/>
    </ligand>
</feature>
<dbReference type="PANTHER" id="PTHR30573">
    <property type="entry name" value="QUINOLINATE SYNTHETASE A"/>
    <property type="match status" value="1"/>
</dbReference>
<keyword evidence="4 9" id="KW-0662">Pyridine nucleotide biosynthesis</keyword>
<keyword evidence="11" id="KW-1185">Reference proteome</keyword>
<dbReference type="NCBIfam" id="TIGR00550">
    <property type="entry name" value="nadA"/>
    <property type="match status" value="1"/>
</dbReference>
<dbReference type="SUPFAM" id="SSF142754">
    <property type="entry name" value="NadA-like"/>
    <property type="match status" value="1"/>
</dbReference>
<keyword evidence="6 9" id="KW-0479">Metal-binding</keyword>
<organism evidence="10 11">
    <name type="scientific">Lutibacter holmesii</name>
    <dbReference type="NCBI Taxonomy" id="1137985"/>
    <lineage>
        <taxon>Bacteria</taxon>
        <taxon>Pseudomonadati</taxon>
        <taxon>Bacteroidota</taxon>
        <taxon>Flavobacteriia</taxon>
        <taxon>Flavobacteriales</taxon>
        <taxon>Flavobacteriaceae</taxon>
        <taxon>Lutibacter</taxon>
    </lineage>
</organism>
<dbReference type="InterPro" id="IPR003473">
    <property type="entry name" value="NadA"/>
</dbReference>
<evidence type="ECO:0000256" key="7">
    <source>
        <dbReference type="ARBA" id="ARBA00023004"/>
    </source>
</evidence>
<dbReference type="InterPro" id="IPR023066">
    <property type="entry name" value="Quinolinate_synth_type2"/>
</dbReference>
<dbReference type="RefSeq" id="WP_386808606.1">
    <property type="nucleotide sequence ID" value="NZ_JBHTMV010000003.1"/>
</dbReference>
<comment type="function">
    <text evidence="9">Catalyzes the condensation of iminoaspartate with dihydroxyacetone phosphate to form quinolinate.</text>
</comment>
<feature type="binding site" evidence="9">
    <location>
        <position position="63"/>
    </location>
    <ligand>
        <name>iminosuccinate</name>
        <dbReference type="ChEBI" id="CHEBI:77875"/>
    </ligand>
</feature>
<name>A0ABW3WQ39_9FLAO</name>
<comment type="pathway">
    <text evidence="1 9">Cofactor biosynthesis; NAD(+) biosynthesis; quinolinate from iminoaspartate: step 1/1.</text>
</comment>
<accession>A0ABW3WQ39</accession>
<evidence type="ECO:0000256" key="1">
    <source>
        <dbReference type="ARBA" id="ARBA00005065"/>
    </source>
</evidence>
<evidence type="ECO:0000313" key="10">
    <source>
        <dbReference type="EMBL" id="MFD1293406.1"/>
    </source>
</evidence>
<evidence type="ECO:0000313" key="11">
    <source>
        <dbReference type="Proteomes" id="UP001597241"/>
    </source>
</evidence>
<evidence type="ECO:0000256" key="9">
    <source>
        <dbReference type="HAMAP-Rule" id="MF_00568"/>
    </source>
</evidence>
<feature type="binding site" evidence="9">
    <location>
        <position position="108"/>
    </location>
    <ligand>
        <name>[4Fe-4S] cluster</name>
        <dbReference type="ChEBI" id="CHEBI:49883"/>
    </ligand>
</feature>
<feature type="binding site" evidence="9">
    <location>
        <position position="194"/>
    </location>
    <ligand>
        <name>[4Fe-4S] cluster</name>
        <dbReference type="ChEBI" id="CHEBI:49883"/>
    </ligand>
</feature>
<dbReference type="NCBIfam" id="NF006879">
    <property type="entry name" value="PRK09375.1-4"/>
    <property type="match status" value="1"/>
</dbReference>
<feature type="binding site" evidence="9">
    <location>
        <position position="288"/>
    </location>
    <ligand>
        <name>[4Fe-4S] cluster</name>
        <dbReference type="ChEBI" id="CHEBI:49883"/>
    </ligand>
</feature>
<dbReference type="Gene3D" id="3.40.50.10800">
    <property type="entry name" value="NadA-like"/>
    <property type="match status" value="3"/>
</dbReference>
<keyword evidence="8 9" id="KW-0411">Iron-sulfur</keyword>
<dbReference type="NCBIfam" id="NF006878">
    <property type="entry name" value="PRK09375.1-2"/>
    <property type="match status" value="1"/>
</dbReference>
<reference evidence="11" key="1">
    <citation type="journal article" date="2019" name="Int. J. Syst. Evol. Microbiol.">
        <title>The Global Catalogue of Microorganisms (GCM) 10K type strain sequencing project: providing services to taxonomists for standard genome sequencing and annotation.</title>
        <authorList>
            <consortium name="The Broad Institute Genomics Platform"/>
            <consortium name="The Broad Institute Genome Sequencing Center for Infectious Disease"/>
            <person name="Wu L."/>
            <person name="Ma J."/>
        </authorList>
    </citation>
    <scope>NUCLEOTIDE SEQUENCE [LARGE SCALE GENOMIC DNA]</scope>
    <source>
        <strain evidence="11">CCUG 62221</strain>
    </source>
</reference>
<keyword evidence="3 9" id="KW-0004">4Fe-4S</keyword>
<evidence type="ECO:0000256" key="8">
    <source>
        <dbReference type="ARBA" id="ARBA00023014"/>
    </source>
</evidence>
<keyword evidence="7 9" id="KW-0408">Iron</keyword>
<proteinExistence type="inferred from homology"/>
<comment type="cofactor">
    <cofactor evidence="9">
        <name>[4Fe-4S] cluster</name>
        <dbReference type="ChEBI" id="CHEBI:49883"/>
    </cofactor>
    <text evidence="9">Binds 1 [4Fe-4S] cluster per subunit.</text>
</comment>
<evidence type="ECO:0000256" key="4">
    <source>
        <dbReference type="ARBA" id="ARBA00022642"/>
    </source>
</evidence>
<gene>
    <name evidence="9 10" type="primary">nadA</name>
    <name evidence="10" type="ORF">ACFQ5N_06115</name>
</gene>
<comment type="caution">
    <text evidence="10">The sequence shown here is derived from an EMBL/GenBank/DDBJ whole genome shotgun (WGS) entry which is preliminary data.</text>
</comment>
<evidence type="ECO:0000256" key="6">
    <source>
        <dbReference type="ARBA" id="ARBA00022723"/>
    </source>
</evidence>
<feature type="binding site" evidence="9">
    <location>
        <begin position="220"/>
        <end position="222"/>
    </location>
    <ligand>
        <name>iminosuccinate</name>
        <dbReference type="ChEBI" id="CHEBI:77875"/>
    </ligand>
</feature>
<evidence type="ECO:0000256" key="2">
    <source>
        <dbReference type="ARBA" id="ARBA00012669"/>
    </source>
</evidence>
<sequence length="332" mass="36782">MSTTLEEAKKNLQETGFLDIETPKEINYVGEINKLRKEKNAVILAHYYQEDAIQDIADFVGDSLALAQKAATTEADIIVFAGVHFMAETAKILNPEKKVLLPDLKAGCSLADSCPPADFAAFKKEHPNHLVVSYVNTSAEIKALTDIVCTSSNAKKIIDSIPVDQPIIFAPDRNLGAWLIKETGRDMVLWDGACMVHEAFSIDKILELHTENPDAEIIAHPESQAHLLKVAKYVGSTSGLLNYVKNSDAKKFIVATEVGILHQMRQDAPDKILIPAPVDDDNCNCSECFYMKMNTMKKLYLCLQHELPNVEVDAELSKKALVSIERMLELSK</sequence>
<keyword evidence="9" id="KW-0963">Cytoplasm</keyword>
<comment type="catalytic activity">
    <reaction evidence="9">
        <text>iminosuccinate + dihydroxyacetone phosphate = quinolinate + phosphate + 2 H2O + H(+)</text>
        <dbReference type="Rhea" id="RHEA:25888"/>
        <dbReference type="ChEBI" id="CHEBI:15377"/>
        <dbReference type="ChEBI" id="CHEBI:15378"/>
        <dbReference type="ChEBI" id="CHEBI:29959"/>
        <dbReference type="ChEBI" id="CHEBI:43474"/>
        <dbReference type="ChEBI" id="CHEBI:57642"/>
        <dbReference type="ChEBI" id="CHEBI:77875"/>
        <dbReference type="EC" id="2.5.1.72"/>
    </reaction>
</comment>
<evidence type="ECO:0000256" key="3">
    <source>
        <dbReference type="ARBA" id="ARBA00022485"/>
    </source>
</evidence>
<dbReference type="InterPro" id="IPR036094">
    <property type="entry name" value="NadA_sf"/>
</dbReference>
<protein>
    <recommendedName>
        <fullName evidence="2 9">Quinolinate synthase</fullName>
        <ecNumber evidence="2 9">2.5.1.72</ecNumber>
    </recommendedName>
</protein>
<evidence type="ECO:0000256" key="5">
    <source>
        <dbReference type="ARBA" id="ARBA00022679"/>
    </source>
</evidence>
<dbReference type="HAMAP" id="MF_00568">
    <property type="entry name" value="NadA_type2"/>
    <property type="match status" value="1"/>
</dbReference>
<comment type="subcellular location">
    <subcellularLocation>
        <location evidence="9">Cytoplasm</location>
    </subcellularLocation>
</comment>
<dbReference type="PANTHER" id="PTHR30573:SF0">
    <property type="entry name" value="QUINOLINATE SYNTHASE, CHLOROPLASTIC"/>
    <property type="match status" value="1"/>
</dbReference>
<feature type="binding site" evidence="9">
    <location>
        <position position="237"/>
    </location>
    <ligand>
        <name>iminosuccinate</name>
        <dbReference type="ChEBI" id="CHEBI:77875"/>
    </ligand>
</feature>
<dbReference type="GO" id="GO:0016740">
    <property type="term" value="F:transferase activity"/>
    <property type="evidence" value="ECO:0007669"/>
    <property type="project" value="UniProtKB-KW"/>
</dbReference>
<dbReference type="Pfam" id="PF02445">
    <property type="entry name" value="NadA"/>
    <property type="match status" value="1"/>
</dbReference>
<feature type="binding site" evidence="9">
    <location>
        <begin position="134"/>
        <end position="136"/>
    </location>
    <ligand>
        <name>iminosuccinate</name>
        <dbReference type="ChEBI" id="CHEBI:77875"/>
    </ligand>
</feature>
<feature type="binding site" evidence="9">
    <location>
        <position position="151"/>
    </location>
    <ligand>
        <name>iminosuccinate</name>
        <dbReference type="ChEBI" id="CHEBI:77875"/>
    </ligand>
</feature>
<keyword evidence="5 9" id="KW-0808">Transferase</keyword>
<dbReference type="EMBL" id="JBHTMV010000003">
    <property type="protein sequence ID" value="MFD1293406.1"/>
    <property type="molecule type" value="Genomic_DNA"/>
</dbReference>
<comment type="similarity">
    <text evidence="9">Belongs to the quinolinate synthase family. Type 2 subfamily.</text>
</comment>